<keyword evidence="2" id="KW-1133">Transmembrane helix</keyword>
<dbReference type="AlphaFoldDB" id="A0A8H3BLS7"/>
<proteinExistence type="predicted"/>
<sequence>MRIITIPRMSGTILDVIGSVGGLFALLQTIHVVLFGRPLLWGLTGAKLITPFGILGAFGSETFKRRLRDHYHRRSAKDGSIKIRTTEFLRDFVIDFGPADMGPEQQPSQRSALASLTLTPKEEHNYSIPLMQLGSDATFRSLLQEDTGNDSDQDTIRSAEHGNEVV</sequence>
<feature type="transmembrane region" description="Helical" evidence="2">
    <location>
        <begin position="39"/>
        <end position="58"/>
    </location>
</feature>
<dbReference type="EMBL" id="CAJMWX010001050">
    <property type="protein sequence ID" value="CAE6459058.1"/>
    <property type="molecule type" value="Genomic_DNA"/>
</dbReference>
<name>A0A8H3BLS7_9AGAM</name>
<evidence type="ECO:0000256" key="2">
    <source>
        <dbReference type="SAM" id="Phobius"/>
    </source>
</evidence>
<accession>A0A8H3BLS7</accession>
<comment type="caution">
    <text evidence="3">The sequence shown here is derived from an EMBL/GenBank/DDBJ whole genome shotgun (WGS) entry which is preliminary data.</text>
</comment>
<keyword evidence="2" id="KW-0472">Membrane</keyword>
<feature type="compositionally biased region" description="Basic and acidic residues" evidence="1">
    <location>
        <begin position="154"/>
        <end position="166"/>
    </location>
</feature>
<dbReference type="Proteomes" id="UP000663888">
    <property type="component" value="Unassembled WGS sequence"/>
</dbReference>
<gene>
    <name evidence="3" type="ORF">RDB_LOCUS84054</name>
</gene>
<keyword evidence="2" id="KW-0812">Transmembrane</keyword>
<evidence type="ECO:0000256" key="1">
    <source>
        <dbReference type="SAM" id="MobiDB-lite"/>
    </source>
</evidence>
<protein>
    <submittedName>
        <fullName evidence="3">Uncharacterized protein</fullName>
    </submittedName>
</protein>
<evidence type="ECO:0000313" key="4">
    <source>
        <dbReference type="Proteomes" id="UP000663888"/>
    </source>
</evidence>
<feature type="transmembrane region" description="Helical" evidence="2">
    <location>
        <begin position="12"/>
        <end position="33"/>
    </location>
</feature>
<evidence type="ECO:0000313" key="3">
    <source>
        <dbReference type="EMBL" id="CAE6459058.1"/>
    </source>
</evidence>
<reference evidence="3" key="1">
    <citation type="submission" date="2021-01" db="EMBL/GenBank/DDBJ databases">
        <authorList>
            <person name="Kaushik A."/>
        </authorList>
    </citation>
    <scope>NUCLEOTIDE SEQUENCE</scope>
    <source>
        <strain evidence="3">AG4-R118</strain>
    </source>
</reference>
<organism evidence="3 4">
    <name type="scientific">Rhizoctonia solani</name>
    <dbReference type="NCBI Taxonomy" id="456999"/>
    <lineage>
        <taxon>Eukaryota</taxon>
        <taxon>Fungi</taxon>
        <taxon>Dikarya</taxon>
        <taxon>Basidiomycota</taxon>
        <taxon>Agaricomycotina</taxon>
        <taxon>Agaricomycetes</taxon>
        <taxon>Cantharellales</taxon>
        <taxon>Ceratobasidiaceae</taxon>
        <taxon>Rhizoctonia</taxon>
    </lineage>
</organism>
<feature type="region of interest" description="Disordered" evidence="1">
    <location>
        <begin position="144"/>
        <end position="166"/>
    </location>
</feature>